<name>A0A3B4A545_9GOBI</name>
<organism evidence="3 4">
    <name type="scientific">Periophthalmus magnuspinnatus</name>
    <dbReference type="NCBI Taxonomy" id="409849"/>
    <lineage>
        <taxon>Eukaryota</taxon>
        <taxon>Metazoa</taxon>
        <taxon>Chordata</taxon>
        <taxon>Craniata</taxon>
        <taxon>Vertebrata</taxon>
        <taxon>Euteleostomi</taxon>
        <taxon>Actinopterygii</taxon>
        <taxon>Neopterygii</taxon>
        <taxon>Teleostei</taxon>
        <taxon>Neoteleostei</taxon>
        <taxon>Acanthomorphata</taxon>
        <taxon>Gobiaria</taxon>
        <taxon>Gobiiformes</taxon>
        <taxon>Gobioidei</taxon>
        <taxon>Gobiidae</taxon>
        <taxon>Oxudercinae</taxon>
        <taxon>Periophthalmus</taxon>
    </lineage>
</organism>
<keyword evidence="2" id="KW-1133">Transmembrane helix</keyword>
<reference evidence="3" key="2">
    <citation type="submission" date="2025-09" db="UniProtKB">
        <authorList>
            <consortium name="Ensembl"/>
        </authorList>
    </citation>
    <scope>IDENTIFICATION</scope>
</reference>
<feature type="transmembrane region" description="Helical" evidence="2">
    <location>
        <begin position="33"/>
        <end position="52"/>
    </location>
</feature>
<evidence type="ECO:0000256" key="2">
    <source>
        <dbReference type="SAM" id="Phobius"/>
    </source>
</evidence>
<dbReference type="AlphaFoldDB" id="A0A3B4A545"/>
<sequence>KNPNEQGNESKITKRQGQAGFSRRRADDLAPSVWSWLLLSTAGDLPVGWILLHRHRRIRHKVDHASVCARAQTHR</sequence>
<evidence type="ECO:0000256" key="1">
    <source>
        <dbReference type="SAM" id="MobiDB-lite"/>
    </source>
</evidence>
<proteinExistence type="predicted"/>
<keyword evidence="4" id="KW-1185">Reference proteome</keyword>
<keyword evidence="2" id="KW-0812">Transmembrane</keyword>
<reference evidence="3" key="1">
    <citation type="submission" date="2025-08" db="UniProtKB">
        <authorList>
            <consortium name="Ensembl"/>
        </authorList>
    </citation>
    <scope>IDENTIFICATION</scope>
</reference>
<protein>
    <submittedName>
        <fullName evidence="3">Uncharacterized protein</fullName>
    </submittedName>
</protein>
<dbReference type="Proteomes" id="UP000261520">
    <property type="component" value="Unplaced"/>
</dbReference>
<feature type="region of interest" description="Disordered" evidence="1">
    <location>
        <begin position="1"/>
        <end position="24"/>
    </location>
</feature>
<accession>A0A3B4A545</accession>
<evidence type="ECO:0000313" key="3">
    <source>
        <dbReference type="Ensembl" id="ENSPMGP00000011749.1"/>
    </source>
</evidence>
<evidence type="ECO:0000313" key="4">
    <source>
        <dbReference type="Proteomes" id="UP000261520"/>
    </source>
</evidence>
<feature type="compositionally biased region" description="Polar residues" evidence="1">
    <location>
        <begin position="1"/>
        <end position="10"/>
    </location>
</feature>
<dbReference type="Ensembl" id="ENSPMGT00000012535.1">
    <property type="protein sequence ID" value="ENSPMGP00000011749.1"/>
    <property type="gene ID" value="ENSPMGG00000009720.1"/>
</dbReference>
<keyword evidence="2" id="KW-0472">Membrane</keyword>